<protein>
    <submittedName>
        <fullName evidence="2">Uncharacterized protein</fullName>
    </submittedName>
</protein>
<comment type="caution">
    <text evidence="2">The sequence shown here is derived from an EMBL/GenBank/DDBJ whole genome shotgun (WGS) entry which is preliminary data.</text>
</comment>
<dbReference type="EMBL" id="CASHTH010001989">
    <property type="protein sequence ID" value="CAI8023008.1"/>
    <property type="molecule type" value="Genomic_DNA"/>
</dbReference>
<dbReference type="AlphaFoldDB" id="A0AA35S3Y1"/>
<proteinExistence type="predicted"/>
<accession>A0AA35S3Y1</accession>
<evidence type="ECO:0000313" key="2">
    <source>
        <dbReference type="EMBL" id="CAI8023008.1"/>
    </source>
</evidence>
<feature type="compositionally biased region" description="Polar residues" evidence="1">
    <location>
        <begin position="55"/>
        <end position="77"/>
    </location>
</feature>
<organism evidence="2 3">
    <name type="scientific">Geodia barretti</name>
    <name type="common">Barrett's horny sponge</name>
    <dbReference type="NCBI Taxonomy" id="519541"/>
    <lineage>
        <taxon>Eukaryota</taxon>
        <taxon>Metazoa</taxon>
        <taxon>Porifera</taxon>
        <taxon>Demospongiae</taxon>
        <taxon>Heteroscleromorpha</taxon>
        <taxon>Tetractinellida</taxon>
        <taxon>Astrophorina</taxon>
        <taxon>Geodiidae</taxon>
        <taxon>Geodia</taxon>
    </lineage>
</organism>
<evidence type="ECO:0000256" key="1">
    <source>
        <dbReference type="SAM" id="MobiDB-lite"/>
    </source>
</evidence>
<feature type="region of interest" description="Disordered" evidence="1">
    <location>
        <begin position="55"/>
        <end position="94"/>
    </location>
</feature>
<dbReference type="Proteomes" id="UP001174909">
    <property type="component" value="Unassembled WGS sequence"/>
</dbReference>
<name>A0AA35S3Y1_GEOBA</name>
<feature type="non-terminal residue" evidence="2">
    <location>
        <position position="133"/>
    </location>
</feature>
<reference evidence="2" key="1">
    <citation type="submission" date="2023-03" db="EMBL/GenBank/DDBJ databases">
        <authorList>
            <person name="Steffen K."/>
            <person name="Cardenas P."/>
        </authorList>
    </citation>
    <scope>NUCLEOTIDE SEQUENCE</scope>
</reference>
<evidence type="ECO:0000313" key="3">
    <source>
        <dbReference type="Proteomes" id="UP001174909"/>
    </source>
</evidence>
<sequence length="133" mass="14038">LPHKILLEKLKTLNISFLPSKLSSPPGHTGLTSSTPKVGSQLLAQSVPTTALQGSFTDASTTAPVSNTYTATRPSTLSRHRTKTPAASGSIGGHPNAESEVELLYCRLLQASYLDVKSAKALRVQEEAAKVGR</sequence>
<keyword evidence="3" id="KW-1185">Reference proteome</keyword>
<gene>
    <name evidence="2" type="ORF">GBAR_LOCUS13476</name>
</gene>